<evidence type="ECO:0000259" key="14">
    <source>
        <dbReference type="SMART" id="SM00478"/>
    </source>
</evidence>
<keyword evidence="16" id="KW-1185">Reference proteome</keyword>
<keyword evidence="6" id="KW-0479">Metal-binding</keyword>
<dbReference type="EC" id="3.2.2.31" evidence="3 13"/>
<evidence type="ECO:0000256" key="9">
    <source>
        <dbReference type="ARBA" id="ARBA00023004"/>
    </source>
</evidence>
<dbReference type="GO" id="GO:0005634">
    <property type="term" value="C:nucleus"/>
    <property type="evidence" value="ECO:0007669"/>
    <property type="project" value="TreeGrafter"/>
</dbReference>
<evidence type="ECO:0000256" key="3">
    <source>
        <dbReference type="ARBA" id="ARBA00012045"/>
    </source>
</evidence>
<keyword evidence="10" id="KW-0411">Iron-sulfur</keyword>
<dbReference type="SUPFAM" id="SSF48150">
    <property type="entry name" value="DNA-glycosylase"/>
    <property type="match status" value="1"/>
</dbReference>
<dbReference type="Pfam" id="PF10576">
    <property type="entry name" value="EndIII_4Fe-2S"/>
    <property type="match status" value="1"/>
</dbReference>
<comment type="caution">
    <text evidence="15">The sequence shown here is derived from an EMBL/GenBank/DDBJ whole genome shotgun (WGS) entry which is preliminary data.</text>
</comment>
<sequence length="485" mass="55125">MLCRTLKAGNKVKKSESLPITNNLISMHQFSEEEVKRLKMSLLSWYDLNKRNLPWRKISSENPHQRAYAVWVSEIMLQQTQVVTVIDYYNKWMKKWPTVQDLAASNIEEVNKAWSGLGYYSRGRRLLEGAQKVVKEMSGQMPNTAVELEKKLPGVGRYTAGAIASIALGEVTGLVDGNVVRVLSRLRMIGALTTQPDVMETFWSLANQIVDSVRPGDFNQSLMELGAVVCTPKTPSCGQCPVKNMCRAYSMIERSKERSTKKVCKPPSIDTRNDLIDIECLIPDCNLCLPSDQPWDKELGVLNFPRKPKKAAPKKEEINVLILTLASNQDIKEETRFLIHQRPAKGLLAGLWEFPTSTGNIKMAEALSRQYGFHEDSVRCLRSIGEITHIFSHVHHLYKIWAASLAKDQNVLSREDNFLSKWLTESQLKETAMSTGMRKVFKVYKDSCEPQKPNFKRKRETTIEDATTTSLKRIQPSISDFLTRK</sequence>
<evidence type="ECO:0000256" key="11">
    <source>
        <dbReference type="ARBA" id="ARBA00023204"/>
    </source>
</evidence>
<dbReference type="PROSITE" id="PS01155">
    <property type="entry name" value="ENDONUCLEASE_III_2"/>
    <property type="match status" value="1"/>
</dbReference>
<evidence type="ECO:0000256" key="5">
    <source>
        <dbReference type="ARBA" id="ARBA00022485"/>
    </source>
</evidence>
<dbReference type="GO" id="GO:0006298">
    <property type="term" value="P:mismatch repair"/>
    <property type="evidence" value="ECO:0007669"/>
    <property type="project" value="TreeGrafter"/>
</dbReference>
<dbReference type="GO" id="GO:0006284">
    <property type="term" value="P:base-excision repair"/>
    <property type="evidence" value="ECO:0007669"/>
    <property type="project" value="UniProtKB-UniRule"/>
</dbReference>
<accession>A0AAV2HPK2</accession>
<evidence type="ECO:0000256" key="2">
    <source>
        <dbReference type="ARBA" id="ARBA00008343"/>
    </source>
</evidence>
<dbReference type="EMBL" id="CAXITT010000218">
    <property type="protein sequence ID" value="CAL1536028.1"/>
    <property type="molecule type" value="Genomic_DNA"/>
</dbReference>
<comment type="cofactor">
    <cofactor evidence="13">
        <name>[4Fe-4S] cluster</name>
        <dbReference type="ChEBI" id="CHEBI:49883"/>
    </cofactor>
    <text evidence="13">Binds 1 [4Fe-4S] cluster.</text>
</comment>
<evidence type="ECO:0000256" key="1">
    <source>
        <dbReference type="ARBA" id="ARBA00000843"/>
    </source>
</evidence>
<evidence type="ECO:0000256" key="4">
    <source>
        <dbReference type="ARBA" id="ARBA00022023"/>
    </source>
</evidence>
<dbReference type="InterPro" id="IPR015797">
    <property type="entry name" value="NUDIX_hydrolase-like_dom_sf"/>
</dbReference>
<proteinExistence type="inferred from homology"/>
<dbReference type="GO" id="GO:0035485">
    <property type="term" value="F:adenine/guanine mispair binding"/>
    <property type="evidence" value="ECO:0007669"/>
    <property type="project" value="TreeGrafter"/>
</dbReference>
<dbReference type="InterPro" id="IPR029119">
    <property type="entry name" value="MutY_C"/>
</dbReference>
<comment type="catalytic activity">
    <reaction evidence="1 13">
        <text>Hydrolyzes free adenine bases from 7,8-dihydro-8-oxoguanine:adenine mismatched double-stranded DNA, leaving an apurinic site.</text>
        <dbReference type="EC" id="3.2.2.31"/>
    </reaction>
</comment>
<evidence type="ECO:0000313" key="16">
    <source>
        <dbReference type="Proteomes" id="UP001497497"/>
    </source>
</evidence>
<protein>
    <recommendedName>
        <fullName evidence="4 13">Adenine DNA glycosylase</fullName>
        <ecNumber evidence="3 13">3.2.2.31</ecNumber>
    </recommendedName>
</protein>
<organism evidence="15 16">
    <name type="scientific">Lymnaea stagnalis</name>
    <name type="common">Great pond snail</name>
    <name type="synonym">Helix stagnalis</name>
    <dbReference type="NCBI Taxonomy" id="6523"/>
    <lineage>
        <taxon>Eukaryota</taxon>
        <taxon>Metazoa</taxon>
        <taxon>Spiralia</taxon>
        <taxon>Lophotrochozoa</taxon>
        <taxon>Mollusca</taxon>
        <taxon>Gastropoda</taxon>
        <taxon>Heterobranchia</taxon>
        <taxon>Euthyneura</taxon>
        <taxon>Panpulmonata</taxon>
        <taxon>Hygrophila</taxon>
        <taxon>Lymnaeoidea</taxon>
        <taxon>Lymnaeidae</taxon>
        <taxon>Lymnaea</taxon>
    </lineage>
</organism>
<dbReference type="Pfam" id="PF14815">
    <property type="entry name" value="NUDIX_4"/>
    <property type="match status" value="1"/>
</dbReference>
<keyword evidence="12 13" id="KW-0326">Glycosidase</keyword>
<dbReference type="GO" id="GO:0032357">
    <property type="term" value="F:oxidized purine DNA binding"/>
    <property type="evidence" value="ECO:0007669"/>
    <property type="project" value="TreeGrafter"/>
</dbReference>
<dbReference type="SMART" id="SM00525">
    <property type="entry name" value="FES"/>
    <property type="match status" value="1"/>
</dbReference>
<evidence type="ECO:0000313" key="15">
    <source>
        <dbReference type="EMBL" id="CAL1536028.1"/>
    </source>
</evidence>
<dbReference type="SMART" id="SM00478">
    <property type="entry name" value="ENDO3c"/>
    <property type="match status" value="1"/>
</dbReference>
<dbReference type="GO" id="GO:0034039">
    <property type="term" value="F:8-oxo-7,8-dihydroguanine DNA N-glycosylase activity"/>
    <property type="evidence" value="ECO:0007669"/>
    <property type="project" value="TreeGrafter"/>
</dbReference>
<dbReference type="FunFam" id="1.10.1670.10:FF:000002">
    <property type="entry name" value="Adenine DNA glycosylase"/>
    <property type="match status" value="1"/>
</dbReference>
<dbReference type="CDD" id="cd03431">
    <property type="entry name" value="NUDIX_DNA_Glycosylase_C-MutY"/>
    <property type="match status" value="1"/>
</dbReference>
<keyword evidence="9 13" id="KW-0408">Iron</keyword>
<keyword evidence="7 13" id="KW-0227">DNA damage</keyword>
<comment type="function">
    <text evidence="13">Adenine glycosylase active on G-A mispairs.</text>
</comment>
<dbReference type="InterPro" id="IPR004036">
    <property type="entry name" value="Endonuclease-III-like_CS2"/>
</dbReference>
<dbReference type="PANTHER" id="PTHR42944">
    <property type="entry name" value="ADENINE DNA GLYCOSYLASE"/>
    <property type="match status" value="1"/>
</dbReference>
<dbReference type="InterPro" id="IPR003651">
    <property type="entry name" value="Endonuclease3_FeS-loop_motif"/>
</dbReference>
<dbReference type="GO" id="GO:0000701">
    <property type="term" value="F:purine-specific mismatch base pair DNA N-glycosylase activity"/>
    <property type="evidence" value="ECO:0007669"/>
    <property type="project" value="UniProtKB-EC"/>
</dbReference>
<dbReference type="SUPFAM" id="SSF55811">
    <property type="entry name" value="Nudix"/>
    <property type="match status" value="1"/>
</dbReference>
<gene>
    <name evidence="15" type="ORF">GSLYS_00009941001</name>
</gene>
<reference evidence="15 16" key="1">
    <citation type="submission" date="2024-04" db="EMBL/GenBank/DDBJ databases">
        <authorList>
            <consortium name="Genoscope - CEA"/>
            <person name="William W."/>
        </authorList>
    </citation>
    <scope>NUCLEOTIDE SEQUENCE [LARGE SCALE GENOMIC DNA]</scope>
</reference>
<dbReference type="FunFam" id="1.10.340.30:FF:000002">
    <property type="entry name" value="Adenine DNA glycosylase"/>
    <property type="match status" value="1"/>
</dbReference>
<evidence type="ECO:0000256" key="13">
    <source>
        <dbReference type="RuleBase" id="RU365096"/>
    </source>
</evidence>
<dbReference type="CDD" id="cd00056">
    <property type="entry name" value="ENDO3c"/>
    <property type="match status" value="1"/>
</dbReference>
<dbReference type="InterPro" id="IPR003265">
    <property type="entry name" value="HhH-GPD_domain"/>
</dbReference>
<dbReference type="PANTHER" id="PTHR42944:SF1">
    <property type="entry name" value="ADENINE DNA GLYCOSYLASE"/>
    <property type="match status" value="1"/>
</dbReference>
<keyword evidence="5" id="KW-0004">4Fe-4S</keyword>
<dbReference type="Pfam" id="PF00730">
    <property type="entry name" value="HhH-GPD"/>
    <property type="match status" value="1"/>
</dbReference>
<dbReference type="Gene3D" id="3.90.79.10">
    <property type="entry name" value="Nucleoside Triphosphate Pyrophosphohydrolase"/>
    <property type="match status" value="1"/>
</dbReference>
<evidence type="ECO:0000256" key="6">
    <source>
        <dbReference type="ARBA" id="ARBA00022723"/>
    </source>
</evidence>
<dbReference type="GO" id="GO:0046872">
    <property type="term" value="F:metal ion binding"/>
    <property type="evidence" value="ECO:0007669"/>
    <property type="project" value="UniProtKB-UniRule"/>
</dbReference>
<keyword evidence="11" id="KW-0234">DNA repair</keyword>
<dbReference type="AlphaFoldDB" id="A0AAV2HPK2"/>
<dbReference type="InterPro" id="IPR044298">
    <property type="entry name" value="MIG/MutY"/>
</dbReference>
<dbReference type="InterPro" id="IPR011257">
    <property type="entry name" value="DNA_glycosylase"/>
</dbReference>
<evidence type="ECO:0000256" key="8">
    <source>
        <dbReference type="ARBA" id="ARBA00022801"/>
    </source>
</evidence>
<evidence type="ECO:0000256" key="10">
    <source>
        <dbReference type="ARBA" id="ARBA00023014"/>
    </source>
</evidence>
<comment type="similarity">
    <text evidence="2 13">Belongs to the Nth/MutY family.</text>
</comment>
<dbReference type="GO" id="GO:0051539">
    <property type="term" value="F:4 iron, 4 sulfur cluster binding"/>
    <property type="evidence" value="ECO:0007669"/>
    <property type="project" value="UniProtKB-UniRule"/>
</dbReference>
<name>A0AAV2HPK2_LYMST</name>
<dbReference type="Gene3D" id="1.10.1670.10">
    <property type="entry name" value="Helix-hairpin-Helix base-excision DNA repair enzymes (C-terminal)"/>
    <property type="match status" value="1"/>
</dbReference>
<evidence type="ECO:0000256" key="12">
    <source>
        <dbReference type="ARBA" id="ARBA00023295"/>
    </source>
</evidence>
<evidence type="ECO:0000256" key="7">
    <source>
        <dbReference type="ARBA" id="ARBA00022763"/>
    </source>
</evidence>
<feature type="domain" description="HhH-GPD" evidence="14">
    <location>
        <begin position="76"/>
        <end position="228"/>
    </location>
</feature>
<dbReference type="InterPro" id="IPR023170">
    <property type="entry name" value="HhH_base_excis_C"/>
</dbReference>
<dbReference type="Proteomes" id="UP001497497">
    <property type="component" value="Unassembled WGS sequence"/>
</dbReference>
<dbReference type="Gene3D" id="1.10.340.30">
    <property type="entry name" value="Hypothetical protein, domain 2"/>
    <property type="match status" value="1"/>
</dbReference>
<keyword evidence="8" id="KW-0378">Hydrolase</keyword>